<dbReference type="InterPro" id="IPR012338">
    <property type="entry name" value="Beta-lactam/transpept-like"/>
</dbReference>
<dbReference type="Pfam" id="PF00144">
    <property type="entry name" value="Beta-lactamase"/>
    <property type="match status" value="1"/>
</dbReference>
<organism evidence="4 5">
    <name type="scientific">Cytobacillus solani</name>
    <dbReference type="NCBI Taxonomy" id="1637975"/>
    <lineage>
        <taxon>Bacteria</taxon>
        <taxon>Bacillati</taxon>
        <taxon>Bacillota</taxon>
        <taxon>Bacilli</taxon>
        <taxon>Bacillales</taxon>
        <taxon>Bacillaceae</taxon>
        <taxon>Cytobacillus</taxon>
    </lineage>
</organism>
<name>A0A0Q3T492_9BACI</name>
<dbReference type="SUPFAM" id="SSF56601">
    <property type="entry name" value="beta-lactamase/transpeptidase-like"/>
    <property type="match status" value="1"/>
</dbReference>
<evidence type="ECO:0000313" key="4">
    <source>
        <dbReference type="EMBL" id="KQL18253.1"/>
    </source>
</evidence>
<dbReference type="InterPro" id="IPR001466">
    <property type="entry name" value="Beta-lactam-related"/>
</dbReference>
<evidence type="ECO:0000256" key="2">
    <source>
        <dbReference type="ARBA" id="ARBA00023136"/>
    </source>
</evidence>
<gene>
    <name evidence="4" type="ORF">AN957_06405</name>
</gene>
<dbReference type="InterPro" id="IPR050491">
    <property type="entry name" value="AmpC-like"/>
</dbReference>
<feature type="domain" description="Beta-lactamase-related" evidence="3">
    <location>
        <begin position="25"/>
        <end position="325"/>
    </location>
</feature>
<keyword evidence="2" id="KW-0472">Membrane</keyword>
<reference evidence="4 5" key="1">
    <citation type="submission" date="2015-09" db="EMBL/GenBank/DDBJ databases">
        <title>Genome sequencing project for genomic taxonomy and phylogenomics of Bacillus-like bacteria.</title>
        <authorList>
            <person name="Liu B."/>
            <person name="Wang J."/>
            <person name="Zhu Y."/>
            <person name="Liu G."/>
            <person name="Chen Q."/>
            <person name="Chen Z."/>
            <person name="Lan J."/>
            <person name="Che J."/>
            <person name="Ge C."/>
            <person name="Shi H."/>
            <person name="Pan Z."/>
            <person name="Liu X."/>
        </authorList>
    </citation>
    <scope>NUCLEOTIDE SEQUENCE [LARGE SCALE GENOMIC DNA]</scope>
    <source>
        <strain evidence="4 5">FJAT-18043</strain>
    </source>
</reference>
<comment type="subcellular location">
    <subcellularLocation>
        <location evidence="1">Membrane</location>
    </subcellularLocation>
</comment>
<proteinExistence type="predicted"/>
<evidence type="ECO:0000256" key="1">
    <source>
        <dbReference type="ARBA" id="ARBA00004370"/>
    </source>
</evidence>
<dbReference type="PANTHER" id="PTHR46825">
    <property type="entry name" value="D-ALANYL-D-ALANINE-CARBOXYPEPTIDASE/ENDOPEPTIDASE AMPH"/>
    <property type="match status" value="1"/>
</dbReference>
<accession>A0A0Q3T492</accession>
<protein>
    <submittedName>
        <fullName evidence="4">Penicillin-binding protein</fullName>
    </submittedName>
</protein>
<evidence type="ECO:0000313" key="5">
    <source>
        <dbReference type="Proteomes" id="UP000050996"/>
    </source>
</evidence>
<dbReference type="Gene3D" id="3.40.710.10">
    <property type="entry name" value="DD-peptidase/beta-lactamase superfamily"/>
    <property type="match status" value="1"/>
</dbReference>
<dbReference type="RefSeq" id="WP_056682926.1">
    <property type="nucleotide sequence ID" value="NZ_CP041305.1"/>
</dbReference>
<dbReference type="EMBL" id="LJIX01000006">
    <property type="protein sequence ID" value="KQL18253.1"/>
    <property type="molecule type" value="Genomic_DNA"/>
</dbReference>
<dbReference type="GO" id="GO:0016020">
    <property type="term" value="C:membrane"/>
    <property type="evidence" value="ECO:0007669"/>
    <property type="project" value="UniProtKB-SubCell"/>
</dbReference>
<dbReference type="PATRIC" id="fig|1637975.4.peg.979"/>
<keyword evidence="5" id="KW-1185">Reference proteome</keyword>
<dbReference type="Proteomes" id="UP000050996">
    <property type="component" value="Unassembled WGS sequence"/>
</dbReference>
<dbReference type="STRING" id="1637975.AN957_06405"/>
<dbReference type="AlphaFoldDB" id="A0A0Q3T492"/>
<sequence length="338" mass="38512">MNHNDAMNRIGKVQEGIRFSGTFYTKSRENVLTGSYGFANRSEKIKNQTTTRYAIASGCKIFTSIAICQLVEEGKISFDTKVEECLDIDFPHFEEGVTIHHLLTHTSGIPDYFDEDEMDDYEELWVSTPMYRIRKLHDFLPLFQNRKMKAEVGSSFHYNNSGYIVLGLIVEHVSGLIFSDYIEQFIFQKAGMVDSGYFEMDELPERVALGYIEKPNGGWKTNVYSLPAKPASDGGAYVTAKDMIIFWDALMNHQLLTKEMTLTLLTPHTEVVEDIYYGYGVYMETNQNGVVKYILMGYDPGVNFRSVHYPDTHLTIVVCSNETDGAYDMIKGIEKVIL</sequence>
<evidence type="ECO:0000259" key="3">
    <source>
        <dbReference type="Pfam" id="PF00144"/>
    </source>
</evidence>
<dbReference type="PANTHER" id="PTHR46825:SF11">
    <property type="entry name" value="PENICILLIN-BINDING PROTEIN 4"/>
    <property type="match status" value="1"/>
</dbReference>
<comment type="caution">
    <text evidence="4">The sequence shown here is derived from an EMBL/GenBank/DDBJ whole genome shotgun (WGS) entry which is preliminary data.</text>
</comment>